<keyword evidence="10" id="KW-0862">Zinc</keyword>
<feature type="region of interest" description="Disordered" evidence="12">
    <location>
        <begin position="1"/>
        <end position="40"/>
    </location>
</feature>
<evidence type="ECO:0000259" key="13">
    <source>
        <dbReference type="PROSITE" id="PS50089"/>
    </source>
</evidence>
<dbReference type="PANTHER" id="PTHR11685">
    <property type="entry name" value="RBR FAMILY RING FINGER AND IBR DOMAIN-CONTAINING"/>
    <property type="match status" value="1"/>
</dbReference>
<evidence type="ECO:0000256" key="12">
    <source>
        <dbReference type="SAM" id="MobiDB-lite"/>
    </source>
</evidence>
<evidence type="ECO:0000256" key="9">
    <source>
        <dbReference type="ARBA" id="ARBA00022786"/>
    </source>
</evidence>
<dbReference type="Proteomes" id="UP000612055">
    <property type="component" value="Unassembled WGS sequence"/>
</dbReference>
<dbReference type="SUPFAM" id="SSF57850">
    <property type="entry name" value="RING/U-box"/>
    <property type="match status" value="3"/>
</dbReference>
<sequence>MSDSDEEFRSGSEMEDDDGSEPEFMDEDDDDDYGFAGAEVPYRVLPKQEIDKQRKKALDEVQGVLDVDEDVAMRLLRKYKWDVSRVQEEWFSPKGEQIRKSLGLVDEAPSSSGREARCNICFDEYPVGEMRCAACKHLFCKECWRGYISNALVSGPACLDLRCPSTECKGKACVPSGLIMELARPEERDKYCAYMVRSFVEDNGSMSWCTGKNCENAIECLVDREPGEPLDVICSCSATFCFNCKEEAHRPVSCETVTRWMTKNSAESENMNWILANTKPCPKCSRPIEKHQGCMHMTCSQCRFEFCWLCQGDWKEHGERTGGFYACNRFETAKRKGDYDDEVRRRENAKASLERYMHYFERYDAHSKAREKARQDASKVSKDWLEQLADITKTPTSQLKFINDAWSQIVECRRQLKWTYAYGYYAFENADRDPELARHKGFFEFLQGDAERSLERLHEAAEKDLGVHVSKARSQVEGGFDAEAFQNFRKNLIGLTDVTAGFFDKLVRQLEKGFGSMEADYAGQVDDGAGPSNGNGAGTAVEDKAGAGGSTSAAGGKGRRSKKARGGDEEMEQLVGEQGFWTCSKCTFNNTDLSQRRCEVCNEPRPR</sequence>
<dbReference type="EC" id="2.3.2.31" evidence="4"/>
<dbReference type="FunFam" id="1.20.120.1750:FF:000005">
    <property type="entry name" value="RBR-type E3 ubiquitin transferase"/>
    <property type="match status" value="1"/>
</dbReference>
<evidence type="ECO:0000313" key="15">
    <source>
        <dbReference type="EMBL" id="KAG2501662.1"/>
    </source>
</evidence>
<dbReference type="PROSITE" id="PS51873">
    <property type="entry name" value="TRIAD"/>
    <property type="match status" value="1"/>
</dbReference>
<dbReference type="PROSITE" id="PS50089">
    <property type="entry name" value="ZF_RING_2"/>
    <property type="match status" value="1"/>
</dbReference>
<dbReference type="Gene3D" id="3.30.40.10">
    <property type="entry name" value="Zinc/RING finger domain, C3HC4 (zinc finger)"/>
    <property type="match status" value="1"/>
</dbReference>
<keyword evidence="8 11" id="KW-0863">Zinc-finger</keyword>
<dbReference type="Pfam" id="PF19422">
    <property type="entry name" value="Ariadne"/>
    <property type="match status" value="1"/>
</dbReference>
<accession>A0A835YEZ2</accession>
<evidence type="ECO:0000256" key="4">
    <source>
        <dbReference type="ARBA" id="ARBA00012251"/>
    </source>
</evidence>
<comment type="caution">
    <text evidence="15">The sequence shown here is derived from an EMBL/GenBank/DDBJ whole genome shotgun (WGS) entry which is preliminary data.</text>
</comment>
<dbReference type="Pfam" id="PF01485">
    <property type="entry name" value="IBR"/>
    <property type="match status" value="1"/>
</dbReference>
<protein>
    <recommendedName>
        <fullName evidence="4">RBR-type E3 ubiquitin transferase</fullName>
        <ecNumber evidence="4">2.3.2.31</ecNumber>
    </recommendedName>
</protein>
<proteinExistence type="inferred from homology"/>
<reference evidence="15" key="1">
    <citation type="journal article" date="2020" name="bioRxiv">
        <title>Comparative genomics of Chlamydomonas.</title>
        <authorList>
            <person name="Craig R.J."/>
            <person name="Hasan A.R."/>
            <person name="Ness R.W."/>
            <person name="Keightley P.D."/>
        </authorList>
    </citation>
    <scope>NUCLEOTIDE SEQUENCE</scope>
    <source>
        <strain evidence="15">CCAP 11/70</strain>
    </source>
</reference>
<comment type="function">
    <text evidence="2">Might act as an E3 ubiquitin-protein ligase, or as part of E3 complex, which accepts ubiquitin from specific E2 ubiquitin-conjugating enzymes and then transfers it to substrates.</text>
</comment>
<dbReference type="GO" id="GO:0008270">
    <property type="term" value="F:zinc ion binding"/>
    <property type="evidence" value="ECO:0007669"/>
    <property type="project" value="UniProtKB-KW"/>
</dbReference>
<evidence type="ECO:0000256" key="7">
    <source>
        <dbReference type="ARBA" id="ARBA00022737"/>
    </source>
</evidence>
<evidence type="ECO:0000256" key="8">
    <source>
        <dbReference type="ARBA" id="ARBA00022771"/>
    </source>
</evidence>
<evidence type="ECO:0000256" key="10">
    <source>
        <dbReference type="ARBA" id="ARBA00022833"/>
    </source>
</evidence>
<dbReference type="GO" id="GO:0016567">
    <property type="term" value="P:protein ubiquitination"/>
    <property type="evidence" value="ECO:0007669"/>
    <property type="project" value="InterPro"/>
</dbReference>
<dbReference type="InterPro" id="IPR013083">
    <property type="entry name" value="Znf_RING/FYVE/PHD"/>
</dbReference>
<feature type="domain" description="RING-type" evidence="13">
    <location>
        <begin position="118"/>
        <end position="164"/>
    </location>
</feature>
<dbReference type="EMBL" id="JAEHOE010000001">
    <property type="protein sequence ID" value="KAG2501662.1"/>
    <property type="molecule type" value="Genomic_DNA"/>
</dbReference>
<keyword evidence="5" id="KW-0808">Transferase</keyword>
<keyword evidence="6" id="KW-0479">Metal-binding</keyword>
<dbReference type="OrthoDB" id="10009520at2759"/>
<evidence type="ECO:0000256" key="2">
    <source>
        <dbReference type="ARBA" id="ARBA00003976"/>
    </source>
</evidence>
<evidence type="ECO:0000256" key="5">
    <source>
        <dbReference type="ARBA" id="ARBA00022679"/>
    </source>
</evidence>
<keyword evidence="16" id="KW-1185">Reference proteome</keyword>
<evidence type="ECO:0000259" key="14">
    <source>
        <dbReference type="PROSITE" id="PS51873"/>
    </source>
</evidence>
<gene>
    <name evidence="15" type="ORF">HYH03_000165</name>
</gene>
<dbReference type="CDD" id="cd20346">
    <property type="entry name" value="BRcat_RBR_ANKIB1"/>
    <property type="match status" value="1"/>
</dbReference>
<evidence type="ECO:0000256" key="11">
    <source>
        <dbReference type="PROSITE-ProRule" id="PRU00175"/>
    </source>
</evidence>
<dbReference type="AlphaFoldDB" id="A0A835YEZ2"/>
<evidence type="ECO:0000256" key="3">
    <source>
        <dbReference type="ARBA" id="ARBA00005884"/>
    </source>
</evidence>
<dbReference type="InterPro" id="IPR045840">
    <property type="entry name" value="Ariadne"/>
</dbReference>
<dbReference type="InterPro" id="IPR002867">
    <property type="entry name" value="IBR_dom"/>
</dbReference>
<dbReference type="CDD" id="cd22583">
    <property type="entry name" value="Rcat_RBR_ARI7-like"/>
    <property type="match status" value="1"/>
</dbReference>
<comment type="catalytic activity">
    <reaction evidence="1">
        <text>[E2 ubiquitin-conjugating enzyme]-S-ubiquitinyl-L-cysteine + [acceptor protein]-L-lysine = [E2 ubiquitin-conjugating enzyme]-L-cysteine + [acceptor protein]-N(6)-ubiquitinyl-L-lysine.</text>
        <dbReference type="EC" id="2.3.2.31"/>
    </reaction>
</comment>
<keyword evidence="7" id="KW-0677">Repeat</keyword>
<dbReference type="Pfam" id="PF22191">
    <property type="entry name" value="IBR_1"/>
    <property type="match status" value="1"/>
</dbReference>
<dbReference type="InterPro" id="IPR048962">
    <property type="entry name" value="ARIH1-like_UBL"/>
</dbReference>
<dbReference type="Gene3D" id="1.20.120.1750">
    <property type="match status" value="1"/>
</dbReference>
<evidence type="ECO:0000256" key="6">
    <source>
        <dbReference type="ARBA" id="ARBA00022723"/>
    </source>
</evidence>
<keyword evidence="9" id="KW-0833">Ubl conjugation pathway</keyword>
<dbReference type="Pfam" id="PF21235">
    <property type="entry name" value="UBA_ARI1"/>
    <property type="match status" value="1"/>
</dbReference>
<dbReference type="FunFam" id="3.30.40.10:FF:000019">
    <property type="entry name" value="RBR-type E3 ubiquitin transferase"/>
    <property type="match status" value="1"/>
</dbReference>
<evidence type="ECO:0000256" key="1">
    <source>
        <dbReference type="ARBA" id="ARBA00001798"/>
    </source>
</evidence>
<dbReference type="GO" id="GO:0061630">
    <property type="term" value="F:ubiquitin protein ligase activity"/>
    <property type="evidence" value="ECO:0007669"/>
    <property type="project" value="UniProtKB-EC"/>
</dbReference>
<dbReference type="SMART" id="SM00647">
    <property type="entry name" value="IBR"/>
    <property type="match status" value="2"/>
</dbReference>
<dbReference type="Gene3D" id="4.10.1060.10">
    <property type="entry name" value="Zinc finger, RanBP2-type"/>
    <property type="match status" value="1"/>
</dbReference>
<feature type="region of interest" description="Disordered" evidence="12">
    <location>
        <begin position="525"/>
        <end position="571"/>
    </location>
</feature>
<comment type="similarity">
    <text evidence="3">Belongs to the RBR family. Ariadne subfamily.</text>
</comment>
<feature type="compositionally biased region" description="Acidic residues" evidence="12">
    <location>
        <begin position="13"/>
        <end position="33"/>
    </location>
</feature>
<dbReference type="InterPro" id="IPR001841">
    <property type="entry name" value="Znf_RING"/>
</dbReference>
<evidence type="ECO:0000313" key="16">
    <source>
        <dbReference type="Proteomes" id="UP000612055"/>
    </source>
</evidence>
<feature type="domain" description="RING-type" evidence="14">
    <location>
        <begin position="114"/>
        <end position="331"/>
    </location>
</feature>
<dbReference type="InterPro" id="IPR031127">
    <property type="entry name" value="E3_UB_ligase_RBR"/>
</dbReference>
<organism evidence="15 16">
    <name type="scientific">Edaphochlamys debaryana</name>
    <dbReference type="NCBI Taxonomy" id="47281"/>
    <lineage>
        <taxon>Eukaryota</taxon>
        <taxon>Viridiplantae</taxon>
        <taxon>Chlorophyta</taxon>
        <taxon>core chlorophytes</taxon>
        <taxon>Chlorophyceae</taxon>
        <taxon>CS clade</taxon>
        <taxon>Chlamydomonadales</taxon>
        <taxon>Chlamydomonadales incertae sedis</taxon>
        <taxon>Edaphochlamys</taxon>
    </lineage>
</organism>
<name>A0A835YEZ2_9CHLO</name>
<dbReference type="InterPro" id="IPR044066">
    <property type="entry name" value="TRIAD_supradom"/>
</dbReference>